<keyword evidence="5 7" id="KW-0548">Nucleotidyltransferase</keyword>
<evidence type="ECO:0000256" key="6">
    <source>
        <dbReference type="ARBA" id="ARBA00023229"/>
    </source>
</evidence>
<dbReference type="InterPro" id="IPR050088">
    <property type="entry name" value="IspD/TarI_cytidylyltransf_bact"/>
</dbReference>
<comment type="caution">
    <text evidence="8">The sequence shown here is derived from an EMBL/GenBank/DDBJ whole genome shotgun (WGS) entry which is preliminary data.</text>
</comment>
<dbReference type="EMBL" id="JAFBWN010000010">
    <property type="protein sequence ID" value="MBM2355871.1"/>
    <property type="molecule type" value="Genomic_DNA"/>
</dbReference>
<dbReference type="InterPro" id="IPR034683">
    <property type="entry name" value="IspD/TarI"/>
</dbReference>
<dbReference type="InterPro" id="IPR018294">
    <property type="entry name" value="ISPD_synthase_CS"/>
</dbReference>
<dbReference type="Pfam" id="PF01128">
    <property type="entry name" value="IspD"/>
    <property type="match status" value="1"/>
</dbReference>
<keyword evidence="6 7" id="KW-0414">Isoprene biosynthesis</keyword>
<organism evidence="8 9">
    <name type="scientific">Pseudosulfitobacter pseudonitzschiae</name>
    <dbReference type="NCBI Taxonomy" id="1402135"/>
    <lineage>
        <taxon>Bacteria</taxon>
        <taxon>Pseudomonadati</taxon>
        <taxon>Pseudomonadota</taxon>
        <taxon>Alphaproteobacteria</taxon>
        <taxon>Rhodobacterales</taxon>
        <taxon>Roseobacteraceae</taxon>
        <taxon>Pseudosulfitobacter</taxon>
    </lineage>
</organism>
<dbReference type="Proteomes" id="UP000809337">
    <property type="component" value="Unassembled WGS sequence"/>
</dbReference>
<evidence type="ECO:0000256" key="5">
    <source>
        <dbReference type="ARBA" id="ARBA00022695"/>
    </source>
</evidence>
<sequence>MTGTSPPAPMTCAAIIVAAGRGLRAGGPVAKQWQPLCGKRVIDHTVTAFLNHPRIDRVVLVLHADDMTEADFDGVTLTTGGADRAASVRAGLAALSDPAITHVLIHDVARPCVTARTISDVIDALDHSPGAAPALPVTDALWTGADGRVTGTQDRSGLYRAQTPQGFDFAAITAAHAAHAGNAADDVEVARSAGLDVAIVAGDEDNLKITHPADFDRAARILRGRNGHQTG</sequence>
<dbReference type="PANTHER" id="PTHR32125:SF4">
    <property type="entry name" value="2-C-METHYL-D-ERYTHRITOL 4-PHOSPHATE CYTIDYLYLTRANSFERASE, CHLOROPLASTIC"/>
    <property type="match status" value="1"/>
</dbReference>
<reference evidence="8" key="1">
    <citation type="submission" date="2021-01" db="EMBL/GenBank/DDBJ databases">
        <title>Diatom-associated Roseobacters Show Island Model of Population Structure.</title>
        <authorList>
            <person name="Qu L."/>
            <person name="Feng X."/>
            <person name="Chen Y."/>
            <person name="Li L."/>
            <person name="Wang X."/>
            <person name="Hu Z."/>
            <person name="Wang H."/>
            <person name="Luo H."/>
        </authorList>
    </citation>
    <scope>NUCLEOTIDE SEQUENCE</scope>
    <source>
        <strain evidence="8">SM26-45</strain>
    </source>
</reference>
<name>A0A9Q2RVT3_9RHOB</name>
<protein>
    <recommendedName>
        <fullName evidence="7">2-C-methyl-D-erythritol 4-phosphate cytidylyltransferase</fullName>
        <ecNumber evidence="7">2.7.7.60</ecNumber>
    </recommendedName>
    <alternativeName>
        <fullName evidence="7">4-diphosphocytidyl-2C-methyl-D-erythritol synthase</fullName>
    </alternativeName>
    <alternativeName>
        <fullName evidence="7">MEP cytidylyltransferase</fullName>
        <shortName evidence="7">MCT</shortName>
    </alternativeName>
</protein>
<dbReference type="Gene3D" id="3.90.550.10">
    <property type="entry name" value="Spore Coat Polysaccharide Biosynthesis Protein SpsA, Chain A"/>
    <property type="match status" value="1"/>
</dbReference>
<evidence type="ECO:0000313" key="9">
    <source>
        <dbReference type="Proteomes" id="UP000809337"/>
    </source>
</evidence>
<dbReference type="PANTHER" id="PTHR32125">
    <property type="entry name" value="2-C-METHYL-D-ERYTHRITOL 4-PHOSPHATE CYTIDYLYLTRANSFERASE, CHLOROPLASTIC"/>
    <property type="match status" value="1"/>
</dbReference>
<dbReference type="NCBIfam" id="TIGR00453">
    <property type="entry name" value="ispD"/>
    <property type="match status" value="1"/>
</dbReference>
<evidence type="ECO:0000256" key="1">
    <source>
        <dbReference type="ARBA" id="ARBA00001282"/>
    </source>
</evidence>
<dbReference type="CDD" id="cd02516">
    <property type="entry name" value="CDP-ME_synthetase"/>
    <property type="match status" value="1"/>
</dbReference>
<evidence type="ECO:0000313" key="8">
    <source>
        <dbReference type="EMBL" id="MBM2355871.1"/>
    </source>
</evidence>
<dbReference type="GO" id="GO:0050518">
    <property type="term" value="F:2-C-methyl-D-erythritol 4-phosphate cytidylyltransferase activity"/>
    <property type="evidence" value="ECO:0007669"/>
    <property type="project" value="UniProtKB-UniRule"/>
</dbReference>
<evidence type="ECO:0000256" key="7">
    <source>
        <dbReference type="HAMAP-Rule" id="MF_00108"/>
    </source>
</evidence>
<evidence type="ECO:0000256" key="4">
    <source>
        <dbReference type="ARBA" id="ARBA00022679"/>
    </source>
</evidence>
<dbReference type="AlphaFoldDB" id="A0A9Q2RVT3"/>
<feature type="site" description="Transition state stabilizer" evidence="7">
    <location>
        <position position="24"/>
    </location>
</feature>
<dbReference type="InterPro" id="IPR029044">
    <property type="entry name" value="Nucleotide-diphossugar_trans"/>
</dbReference>
<accession>A0A9Q2RVT3</accession>
<comment type="similarity">
    <text evidence="3 7">Belongs to the IspD/TarI cytidylyltransferase family. IspD subfamily.</text>
</comment>
<keyword evidence="4 7" id="KW-0808">Transferase</keyword>
<feature type="site" description="Transition state stabilizer" evidence="7">
    <location>
        <position position="31"/>
    </location>
</feature>
<comment type="catalytic activity">
    <reaction evidence="1 7">
        <text>2-C-methyl-D-erythritol 4-phosphate + CTP + H(+) = 4-CDP-2-C-methyl-D-erythritol + diphosphate</text>
        <dbReference type="Rhea" id="RHEA:13429"/>
        <dbReference type="ChEBI" id="CHEBI:15378"/>
        <dbReference type="ChEBI" id="CHEBI:33019"/>
        <dbReference type="ChEBI" id="CHEBI:37563"/>
        <dbReference type="ChEBI" id="CHEBI:57823"/>
        <dbReference type="ChEBI" id="CHEBI:58262"/>
        <dbReference type="EC" id="2.7.7.60"/>
    </reaction>
</comment>
<feature type="site" description="Positions MEP for the nucleophilic attack" evidence="7">
    <location>
        <position position="208"/>
    </location>
</feature>
<proteinExistence type="inferred from homology"/>
<evidence type="ECO:0000256" key="2">
    <source>
        <dbReference type="ARBA" id="ARBA00004787"/>
    </source>
</evidence>
<dbReference type="FunFam" id="3.90.550.10:FF:000003">
    <property type="entry name" value="2-C-methyl-D-erythritol 4-phosphate cytidylyltransferase"/>
    <property type="match status" value="1"/>
</dbReference>
<dbReference type="SUPFAM" id="SSF53448">
    <property type="entry name" value="Nucleotide-diphospho-sugar transferases"/>
    <property type="match status" value="1"/>
</dbReference>
<comment type="function">
    <text evidence="7">Catalyzes the formation of 4-diphosphocytidyl-2-C-methyl-D-erythritol from CTP and 2-C-methyl-D-erythritol 4-phosphate (MEP).</text>
</comment>
<evidence type="ECO:0000256" key="3">
    <source>
        <dbReference type="ARBA" id="ARBA00009789"/>
    </source>
</evidence>
<dbReference type="HAMAP" id="MF_00108">
    <property type="entry name" value="IspD"/>
    <property type="match status" value="1"/>
</dbReference>
<dbReference type="EC" id="2.7.7.60" evidence="7"/>
<dbReference type="PROSITE" id="PS01295">
    <property type="entry name" value="ISPD"/>
    <property type="match status" value="1"/>
</dbReference>
<feature type="site" description="Positions MEP for the nucleophilic attack" evidence="7">
    <location>
        <position position="155"/>
    </location>
</feature>
<dbReference type="InterPro" id="IPR001228">
    <property type="entry name" value="IspD"/>
</dbReference>
<dbReference type="GO" id="GO:0019288">
    <property type="term" value="P:isopentenyl diphosphate biosynthetic process, methylerythritol 4-phosphate pathway"/>
    <property type="evidence" value="ECO:0007669"/>
    <property type="project" value="UniProtKB-UniRule"/>
</dbReference>
<gene>
    <name evidence="7 8" type="primary">ispD</name>
    <name evidence="8" type="ORF">JQX14_15065</name>
</gene>
<comment type="pathway">
    <text evidence="2 7">Isoprenoid biosynthesis; isopentenyl diphosphate biosynthesis via DXP pathway; isopentenyl diphosphate from 1-deoxy-D-xylulose 5-phosphate: step 2/6.</text>
</comment>